<dbReference type="InterPro" id="IPR003877">
    <property type="entry name" value="SPRY_dom"/>
</dbReference>
<evidence type="ECO:0000313" key="5">
    <source>
        <dbReference type="Proteomes" id="UP000002316"/>
    </source>
</evidence>
<evidence type="ECO:0000313" key="4">
    <source>
        <dbReference type="EMBL" id="CBH13704.1"/>
    </source>
</evidence>
<dbReference type="GO" id="GO:0008270">
    <property type="term" value="F:zinc ion binding"/>
    <property type="evidence" value="ECO:0007669"/>
    <property type="project" value="UniProtKB-KW"/>
</dbReference>
<dbReference type="RefSeq" id="XP_011775980.1">
    <property type="nucleotide sequence ID" value="XM_011777678.1"/>
</dbReference>
<protein>
    <recommendedName>
        <fullName evidence="3">SWIM-type domain-containing protein</fullName>
    </recommendedName>
</protein>
<evidence type="ECO:0000259" key="3">
    <source>
        <dbReference type="PROSITE" id="PS50966"/>
    </source>
</evidence>
<sequence>MFYSGWQFPTPQRLEGRGSDAQSGYLLQNSQNSSISFVHFLPSGDRRQLVRQRETGSRIHLKSDVSIHPNSGVFYFEVEVQFSGAAGGGGGGGGGGGASEPALVIGVCRRSLPSNGLPGEEANSVGLFTSQRMVYANGKREGEVVRFPTGTRARSIAGNNVDNINGDAAASGENGTAEGEEQEGRRFRGLRVGDTVGCIVNLLDGTVRFTFNGEILDFTAVLSRRTPKHGYYAAVGVFRRVPPVAVRVIFPSVARQTPIPQPISATAAEKREDDEQRKAEPAVGSVLNEAASRGGYFNFDIDGYCEDVTKKLVLAHLLGKAKGPVVELKENECTCRDTSIVAAICKHLAARGMTSALSAFEKEQQELTCAKCGCGAEPPEKADAAIPKHVDPTSEMLGAGTYNRSNGDSLTSGTCTESESRTVTYSAHIRRLREDVANGRMSAAVERTLSFGLVSPGVLEKVRSCVENVDALLPDFWGLLFFAQRCDILFLLRVTHLVELSFDTMQRRLEILLRNVSGEESIGRNATEDAHEAETTTACPFTTAAELMEFAHRFLLEPMRSVASTIRQHRNSTTKGPWTSEVLAFGSFESSADEGTDSFEELAAHLFVSGRDSSWSGPEAPATLLVRHSVPNVPAPKSQQQRHIVQTLATLISHQRAVCARAERYHKPGMSYKWAEEWLVLVEDTRRECRTRCTSLLLHAIEDFNGALEHRLVVWTQRQQQRTRGVAFGGSLEQHGASVVPSKSGGKEGKNAAVETREVLFPSLRSAWRHVHAAAALEPLLQVATKAFSDQLNRVVVNARLMAESISTKEPPSTFCKGPKRGILHSPELSVSGADKKVAESNGSSASSCEPSVGSRTAPVESERECVSNNSVCQKRMACYTDDLRMSFLYMKSVYRAVFA</sequence>
<dbReference type="Pfam" id="PF00622">
    <property type="entry name" value="SPRY"/>
    <property type="match status" value="1"/>
</dbReference>
<gene>
    <name evidence="4" type="ORF">TbgDal_VIII6420</name>
</gene>
<dbReference type="GeneID" id="23863870"/>
<keyword evidence="1" id="KW-0862">Zinc</keyword>
<keyword evidence="1" id="KW-0479">Metal-binding</keyword>
<feature type="region of interest" description="Disordered" evidence="2">
    <location>
        <begin position="158"/>
        <end position="184"/>
    </location>
</feature>
<dbReference type="VEuPathDB" id="TriTrypDB:Tbg972.8.6420"/>
<dbReference type="PROSITE" id="PS50966">
    <property type="entry name" value="ZF_SWIM"/>
    <property type="match status" value="1"/>
</dbReference>
<dbReference type="Gene3D" id="2.60.120.920">
    <property type="match status" value="1"/>
</dbReference>
<dbReference type="OrthoDB" id="25503at2759"/>
<dbReference type="SUPFAM" id="SSF49899">
    <property type="entry name" value="Concanavalin A-like lectins/glucanases"/>
    <property type="match status" value="1"/>
</dbReference>
<proteinExistence type="predicted"/>
<feature type="compositionally biased region" description="Polar residues" evidence="2">
    <location>
        <begin position="841"/>
        <end position="850"/>
    </location>
</feature>
<accession>C9ZWB5</accession>
<feature type="domain" description="SWIM-type" evidence="3">
    <location>
        <begin position="324"/>
        <end position="356"/>
    </location>
</feature>
<keyword evidence="1" id="KW-0863">Zinc-finger</keyword>
<dbReference type="InterPro" id="IPR013320">
    <property type="entry name" value="ConA-like_dom_sf"/>
</dbReference>
<dbReference type="InterPro" id="IPR044736">
    <property type="entry name" value="Gid1/RanBPM/SPLA_SPRY"/>
</dbReference>
<feature type="compositionally biased region" description="Basic and acidic residues" evidence="2">
    <location>
        <begin position="268"/>
        <end position="280"/>
    </location>
</feature>
<feature type="region of interest" description="Disordered" evidence="2">
    <location>
        <begin position="261"/>
        <end position="282"/>
    </location>
</feature>
<dbReference type="InterPro" id="IPR007527">
    <property type="entry name" value="Znf_SWIM"/>
</dbReference>
<organism evidence="4 5">
    <name type="scientific">Trypanosoma brucei gambiense (strain MHOM/CI/86/DAL972)</name>
    <dbReference type="NCBI Taxonomy" id="679716"/>
    <lineage>
        <taxon>Eukaryota</taxon>
        <taxon>Discoba</taxon>
        <taxon>Euglenozoa</taxon>
        <taxon>Kinetoplastea</taxon>
        <taxon>Metakinetoplastina</taxon>
        <taxon>Trypanosomatida</taxon>
        <taxon>Trypanosomatidae</taxon>
        <taxon>Trypanosoma</taxon>
    </lineage>
</organism>
<dbReference type="AlphaFoldDB" id="C9ZWB5"/>
<evidence type="ECO:0000256" key="2">
    <source>
        <dbReference type="SAM" id="MobiDB-lite"/>
    </source>
</evidence>
<dbReference type="KEGG" id="tbg:TbgDal_VIII6420"/>
<dbReference type="EMBL" id="FN554971">
    <property type="protein sequence ID" value="CBH13704.1"/>
    <property type="molecule type" value="Genomic_DNA"/>
</dbReference>
<reference evidence="5" key="1">
    <citation type="journal article" date="2010" name="PLoS Negl. Trop. Dis.">
        <title>The genome sequence of Trypanosoma brucei gambiense, causative agent of chronic human african trypanosomiasis.</title>
        <authorList>
            <person name="Jackson A.P."/>
            <person name="Sanders M."/>
            <person name="Berry A."/>
            <person name="McQuillan J."/>
            <person name="Aslett M.A."/>
            <person name="Quail M.A."/>
            <person name="Chukualim B."/>
            <person name="Capewell P."/>
            <person name="MacLeod A."/>
            <person name="Melville S.E."/>
            <person name="Gibson W."/>
            <person name="Barry J.D."/>
            <person name="Berriman M."/>
            <person name="Hertz-Fowler C."/>
        </authorList>
    </citation>
    <scope>NUCLEOTIDE SEQUENCE [LARGE SCALE GENOMIC DNA]</scope>
    <source>
        <strain evidence="5">MHOM/CI/86/DAL972</strain>
    </source>
</reference>
<dbReference type="Proteomes" id="UP000002316">
    <property type="component" value="Chromosome 8"/>
</dbReference>
<evidence type="ECO:0000256" key="1">
    <source>
        <dbReference type="PROSITE-ProRule" id="PRU00325"/>
    </source>
</evidence>
<feature type="region of interest" description="Disordered" evidence="2">
    <location>
        <begin position="834"/>
        <end position="856"/>
    </location>
</feature>
<dbReference type="InterPro" id="IPR043136">
    <property type="entry name" value="B30.2/SPRY_sf"/>
</dbReference>
<dbReference type="CDD" id="cd12885">
    <property type="entry name" value="SPRY_RanBP_like"/>
    <property type="match status" value="1"/>
</dbReference>
<name>C9ZWB5_TRYB9</name>